<organism evidence="1 2">
    <name type="scientific">Streptosporangium oxazolinicum</name>
    <dbReference type="NCBI Taxonomy" id="909287"/>
    <lineage>
        <taxon>Bacteria</taxon>
        <taxon>Bacillati</taxon>
        <taxon>Actinomycetota</taxon>
        <taxon>Actinomycetes</taxon>
        <taxon>Streptosporangiales</taxon>
        <taxon>Streptosporangiaceae</taxon>
        <taxon>Streptosporangium</taxon>
    </lineage>
</organism>
<sequence length="61" mass="6467">MLQQVKTVLVADPRASVDSDRAQNTCMSSADIGNKVVNDRPSPSGRIAVLGYKTDVGFTDA</sequence>
<evidence type="ECO:0000313" key="1">
    <source>
        <dbReference type="EMBL" id="GAA4197176.1"/>
    </source>
</evidence>
<gene>
    <name evidence="1" type="ORF">GCM10022252_45720</name>
</gene>
<evidence type="ECO:0000313" key="2">
    <source>
        <dbReference type="Proteomes" id="UP001501251"/>
    </source>
</evidence>
<dbReference type="EMBL" id="BAABAQ010000008">
    <property type="protein sequence ID" value="GAA4197176.1"/>
    <property type="molecule type" value="Genomic_DNA"/>
</dbReference>
<proteinExistence type="predicted"/>
<dbReference type="Proteomes" id="UP001501251">
    <property type="component" value="Unassembled WGS sequence"/>
</dbReference>
<accession>A0ABP8B3G2</accession>
<protein>
    <submittedName>
        <fullName evidence="1">Uncharacterized protein</fullName>
    </submittedName>
</protein>
<keyword evidence="2" id="KW-1185">Reference proteome</keyword>
<comment type="caution">
    <text evidence="1">The sequence shown here is derived from an EMBL/GenBank/DDBJ whole genome shotgun (WGS) entry which is preliminary data.</text>
</comment>
<name>A0ABP8B3G2_9ACTN</name>
<reference evidence="2" key="1">
    <citation type="journal article" date="2019" name="Int. J. Syst. Evol. Microbiol.">
        <title>The Global Catalogue of Microorganisms (GCM) 10K type strain sequencing project: providing services to taxonomists for standard genome sequencing and annotation.</title>
        <authorList>
            <consortium name="The Broad Institute Genomics Platform"/>
            <consortium name="The Broad Institute Genome Sequencing Center for Infectious Disease"/>
            <person name="Wu L."/>
            <person name="Ma J."/>
        </authorList>
    </citation>
    <scope>NUCLEOTIDE SEQUENCE [LARGE SCALE GENOMIC DNA]</scope>
    <source>
        <strain evidence="2">JCM 17388</strain>
    </source>
</reference>